<protein>
    <submittedName>
        <fullName evidence="1">Uncharacterized protein</fullName>
    </submittedName>
</protein>
<accession>A0ACB9J4S4</accession>
<keyword evidence="2" id="KW-1185">Reference proteome</keyword>
<reference evidence="1 2" key="2">
    <citation type="journal article" date="2022" name="Mol. Ecol. Resour.">
        <title>The genomes of chicory, endive, great burdock and yacon provide insights into Asteraceae paleo-polyploidization history and plant inulin production.</title>
        <authorList>
            <person name="Fan W."/>
            <person name="Wang S."/>
            <person name="Wang H."/>
            <person name="Wang A."/>
            <person name="Jiang F."/>
            <person name="Liu H."/>
            <person name="Zhao H."/>
            <person name="Xu D."/>
            <person name="Zhang Y."/>
        </authorList>
    </citation>
    <scope>NUCLEOTIDE SEQUENCE [LARGE SCALE GENOMIC DNA]</scope>
    <source>
        <strain evidence="2">cv. Yunnan</strain>
        <tissue evidence="1">Leaves</tissue>
    </source>
</reference>
<sequence length="337" mass="37824">MTDLAVSMPESVLFKEALVGLATDSGLHPLVPYFTCFIEDELHQLMPSVVTCIVAKMLGNRGVDDHWELRDFTAKLAATICKRFGHDYSSLQTRLTKTLLKSFLDRKRTWAQHYGAVQGLAALGLHVIRLLVLSNLETYLGFLEEILQNQEREMTRIEAWRVYGALLRAAGRSVYDLLKLFPTLPSPPANSVLRSNLRVISTIQTFKRKANTEELEQQPSPKKMKTDGPVVSPSNNTTITLGETSGNGGELEPEYSSAHKQTGDDDDDNDDNDDDDDKAQERKNEGSNNSRSLRTHAYLKQVWKDDLKSGQLVISLFELFSEGIMSFIPVPEMCLFL</sequence>
<gene>
    <name evidence="1" type="ORF">L1987_14773</name>
</gene>
<dbReference type="Proteomes" id="UP001056120">
    <property type="component" value="Linkage Group LG05"/>
</dbReference>
<dbReference type="EMBL" id="CM042022">
    <property type="protein sequence ID" value="KAI3815117.1"/>
    <property type="molecule type" value="Genomic_DNA"/>
</dbReference>
<evidence type="ECO:0000313" key="2">
    <source>
        <dbReference type="Proteomes" id="UP001056120"/>
    </source>
</evidence>
<reference evidence="2" key="1">
    <citation type="journal article" date="2022" name="Mol. Ecol. Resour.">
        <title>The genomes of chicory, endive, great burdock and yacon provide insights into Asteraceae palaeo-polyploidization history and plant inulin production.</title>
        <authorList>
            <person name="Fan W."/>
            <person name="Wang S."/>
            <person name="Wang H."/>
            <person name="Wang A."/>
            <person name="Jiang F."/>
            <person name="Liu H."/>
            <person name="Zhao H."/>
            <person name="Xu D."/>
            <person name="Zhang Y."/>
        </authorList>
    </citation>
    <scope>NUCLEOTIDE SEQUENCE [LARGE SCALE GENOMIC DNA]</scope>
    <source>
        <strain evidence="2">cv. Yunnan</strain>
    </source>
</reference>
<name>A0ACB9J4S4_9ASTR</name>
<organism evidence="1 2">
    <name type="scientific">Smallanthus sonchifolius</name>
    <dbReference type="NCBI Taxonomy" id="185202"/>
    <lineage>
        <taxon>Eukaryota</taxon>
        <taxon>Viridiplantae</taxon>
        <taxon>Streptophyta</taxon>
        <taxon>Embryophyta</taxon>
        <taxon>Tracheophyta</taxon>
        <taxon>Spermatophyta</taxon>
        <taxon>Magnoliopsida</taxon>
        <taxon>eudicotyledons</taxon>
        <taxon>Gunneridae</taxon>
        <taxon>Pentapetalae</taxon>
        <taxon>asterids</taxon>
        <taxon>campanulids</taxon>
        <taxon>Asterales</taxon>
        <taxon>Asteraceae</taxon>
        <taxon>Asteroideae</taxon>
        <taxon>Heliantheae alliance</taxon>
        <taxon>Millerieae</taxon>
        <taxon>Smallanthus</taxon>
    </lineage>
</organism>
<comment type="caution">
    <text evidence="1">The sequence shown here is derived from an EMBL/GenBank/DDBJ whole genome shotgun (WGS) entry which is preliminary data.</text>
</comment>
<evidence type="ECO:0000313" key="1">
    <source>
        <dbReference type="EMBL" id="KAI3815117.1"/>
    </source>
</evidence>
<proteinExistence type="predicted"/>